<name>A0A0J9EZN2_9CYAN</name>
<evidence type="ECO:0000256" key="2">
    <source>
        <dbReference type="PROSITE-ProRule" id="PRU00703"/>
    </source>
</evidence>
<dbReference type="PANTHER" id="PTHR43080">
    <property type="entry name" value="CBS DOMAIN-CONTAINING PROTEIN CBSX3, MITOCHONDRIAL"/>
    <property type="match status" value="1"/>
</dbReference>
<dbReference type="Pfam" id="PF02672">
    <property type="entry name" value="CP12"/>
    <property type="match status" value="1"/>
</dbReference>
<dbReference type="EMBL" id="LATL02000097">
    <property type="protein sequence ID" value="KMW70655.1"/>
    <property type="molecule type" value="Genomic_DNA"/>
</dbReference>
<organism evidence="4 5">
    <name type="scientific">Limnoraphis robusta CS-951</name>
    <dbReference type="NCBI Taxonomy" id="1637645"/>
    <lineage>
        <taxon>Bacteria</taxon>
        <taxon>Bacillati</taxon>
        <taxon>Cyanobacteriota</taxon>
        <taxon>Cyanophyceae</taxon>
        <taxon>Oscillatoriophycideae</taxon>
        <taxon>Oscillatoriales</taxon>
        <taxon>Sirenicapillariaceae</taxon>
        <taxon>Limnoraphis</taxon>
    </lineage>
</organism>
<proteinExistence type="predicted"/>
<keyword evidence="1 2" id="KW-0129">CBS domain</keyword>
<evidence type="ECO:0000256" key="1">
    <source>
        <dbReference type="ARBA" id="ARBA00023122"/>
    </source>
</evidence>
<dbReference type="Gene3D" id="3.10.580.10">
    <property type="entry name" value="CBS-domain"/>
    <property type="match status" value="1"/>
</dbReference>
<dbReference type="CDD" id="cd04630">
    <property type="entry name" value="CBS_pair_bac"/>
    <property type="match status" value="1"/>
</dbReference>
<reference evidence="4 5" key="1">
    <citation type="submission" date="2015-06" db="EMBL/GenBank/DDBJ databases">
        <title>Draft genome assembly of filamentous brackish cyanobacterium Limnoraphis robusta strain CS-951.</title>
        <authorList>
            <person name="Willis A."/>
            <person name="Parks M."/>
            <person name="Burford M.A."/>
        </authorList>
    </citation>
    <scope>NUCLEOTIDE SEQUENCE [LARGE SCALE GENOMIC DNA]</scope>
    <source>
        <strain evidence="4 5">CS-951</strain>
    </source>
</reference>
<dbReference type="InterPro" id="IPR000644">
    <property type="entry name" value="CBS_dom"/>
</dbReference>
<dbReference type="Pfam" id="PF00571">
    <property type="entry name" value="CBS"/>
    <property type="match status" value="2"/>
</dbReference>
<accession>A0A0J9EZN2</accession>
<dbReference type="PATRIC" id="fig|1637645.4.peg.2006"/>
<feature type="domain" description="CBS" evidence="3">
    <location>
        <begin position="8"/>
        <end position="66"/>
    </location>
</feature>
<dbReference type="InterPro" id="IPR046342">
    <property type="entry name" value="CBS_dom_sf"/>
</dbReference>
<comment type="caution">
    <text evidence="4">The sequence shown here is derived from an EMBL/GenBank/DDBJ whole genome shotgun (WGS) entry which is preliminary data.</text>
</comment>
<protein>
    <submittedName>
        <fullName evidence="4">CBS domain-containing protein</fullName>
    </submittedName>
</protein>
<dbReference type="InterPro" id="IPR003823">
    <property type="entry name" value="CP12_dom"/>
</dbReference>
<dbReference type="PANTHER" id="PTHR43080:SF2">
    <property type="entry name" value="CBS DOMAIN-CONTAINING PROTEIN"/>
    <property type="match status" value="1"/>
</dbReference>
<dbReference type="AlphaFoldDB" id="A0A0J9EZN2"/>
<dbReference type="Proteomes" id="UP000033607">
    <property type="component" value="Unassembled WGS sequence"/>
</dbReference>
<feature type="domain" description="CBS" evidence="3">
    <location>
        <begin position="75"/>
        <end position="133"/>
    </location>
</feature>
<sequence length="227" mass="25029">MLKASDIMTTDVATIRGSATVAEAVKLMKFKQLRALIVETRTGQDAYGIVTQTDIVTKVVAYGKDPAAMRVYEIMTKPCIVVNPDLGVEYVARLFANTGIRIAPVIQGELLGIISDSDILYKGDFIENPKLPLLQRELKRAIEQANEISAAQGATSAESLKAWELVDELEAEAAYQEGVKLPEITAFQEFCNQYPEVLRVRHDQLLASTLSKPMKLVQPRVQPLPKA</sequence>
<gene>
    <name evidence="4" type="ORF">WN50_33600</name>
</gene>
<dbReference type="SUPFAM" id="SSF54631">
    <property type="entry name" value="CBS-domain pair"/>
    <property type="match status" value="1"/>
</dbReference>
<dbReference type="InterPro" id="IPR051257">
    <property type="entry name" value="Diverse_CBS-Domain"/>
</dbReference>
<dbReference type="PROSITE" id="PS51371">
    <property type="entry name" value="CBS"/>
    <property type="match status" value="2"/>
</dbReference>
<evidence type="ECO:0000313" key="4">
    <source>
        <dbReference type="EMBL" id="KMW70655.1"/>
    </source>
</evidence>
<evidence type="ECO:0000259" key="3">
    <source>
        <dbReference type="PROSITE" id="PS51371"/>
    </source>
</evidence>
<dbReference type="SMART" id="SM01093">
    <property type="entry name" value="CP12"/>
    <property type="match status" value="1"/>
</dbReference>
<dbReference type="SMART" id="SM00116">
    <property type="entry name" value="CBS"/>
    <property type="match status" value="2"/>
</dbReference>
<evidence type="ECO:0000313" key="5">
    <source>
        <dbReference type="Proteomes" id="UP000033607"/>
    </source>
</evidence>